<keyword evidence="2" id="KW-1185">Reference proteome</keyword>
<protein>
    <submittedName>
        <fullName evidence="1">Uncharacterized protein</fullName>
    </submittedName>
</protein>
<accession>A0A3M2LH77</accession>
<proteinExistence type="predicted"/>
<gene>
    <name evidence="1" type="ORF">EBN03_06670</name>
</gene>
<sequence length="76" mass="7338">MNSDITGTVGTSPSGTVANGLLSGSAGVASLFYGGSGDHFSTDNVVDTLSVDTGLVTCSANPMAFTGGCSPAVTFS</sequence>
<dbReference type="EMBL" id="RFFH01000002">
    <property type="protein sequence ID" value="RMI34108.1"/>
    <property type="molecule type" value="Genomic_DNA"/>
</dbReference>
<evidence type="ECO:0000313" key="1">
    <source>
        <dbReference type="EMBL" id="RMI34108.1"/>
    </source>
</evidence>
<comment type="caution">
    <text evidence="1">The sequence shown here is derived from an EMBL/GenBank/DDBJ whole genome shotgun (WGS) entry which is preliminary data.</text>
</comment>
<name>A0A3M2LH77_9NOCA</name>
<reference evidence="1 2" key="1">
    <citation type="submission" date="2018-10" db="EMBL/GenBank/DDBJ databases">
        <title>Isolation from cow dung.</title>
        <authorList>
            <person name="Ling L."/>
        </authorList>
    </citation>
    <scope>NUCLEOTIDE SEQUENCE [LARGE SCALE GENOMIC DNA]</scope>
    <source>
        <strain evidence="1 2">NEAU-LL90</strain>
    </source>
</reference>
<dbReference type="Proteomes" id="UP000279275">
    <property type="component" value="Unassembled WGS sequence"/>
</dbReference>
<organism evidence="1 2">
    <name type="scientific">Nocardia stercoris</name>
    <dbReference type="NCBI Taxonomy" id="2483361"/>
    <lineage>
        <taxon>Bacteria</taxon>
        <taxon>Bacillati</taxon>
        <taxon>Actinomycetota</taxon>
        <taxon>Actinomycetes</taxon>
        <taxon>Mycobacteriales</taxon>
        <taxon>Nocardiaceae</taxon>
        <taxon>Nocardia</taxon>
    </lineage>
</organism>
<dbReference type="AlphaFoldDB" id="A0A3M2LH77"/>
<evidence type="ECO:0000313" key="2">
    <source>
        <dbReference type="Proteomes" id="UP000279275"/>
    </source>
</evidence>